<evidence type="ECO:0000313" key="2">
    <source>
        <dbReference type="EMBL" id="SEL20747.1"/>
    </source>
</evidence>
<dbReference type="InterPro" id="IPR028082">
    <property type="entry name" value="Peripla_BP_I"/>
</dbReference>
<name>A0A1H7NCU6_9GAMM</name>
<dbReference type="EMBL" id="FOBI01000007">
    <property type="protein sequence ID" value="SEL20747.1"/>
    <property type="molecule type" value="Genomic_DNA"/>
</dbReference>
<evidence type="ECO:0000313" key="3">
    <source>
        <dbReference type="Proteomes" id="UP000199297"/>
    </source>
</evidence>
<dbReference type="GO" id="GO:0009252">
    <property type="term" value="P:peptidoglycan biosynthetic process"/>
    <property type="evidence" value="ECO:0007669"/>
    <property type="project" value="TreeGrafter"/>
</dbReference>
<proteinExistence type="predicted"/>
<dbReference type="Proteomes" id="UP000199297">
    <property type="component" value="Unassembled WGS sequence"/>
</dbReference>
<reference evidence="3" key="1">
    <citation type="submission" date="2016-10" db="EMBL/GenBank/DDBJ databases">
        <authorList>
            <person name="Varghese N."/>
            <person name="Submissions S."/>
        </authorList>
    </citation>
    <scope>NUCLEOTIDE SEQUENCE [LARGE SCALE GENOMIC DNA]</scope>
    <source>
        <strain evidence="3">CGMCC 1.9127</strain>
    </source>
</reference>
<dbReference type="PANTHER" id="PTHR38038:SF1">
    <property type="entry name" value="PENICILLIN-BINDING PROTEIN ACTIVATOR LPOA"/>
    <property type="match status" value="1"/>
</dbReference>
<dbReference type="InterPro" id="IPR007443">
    <property type="entry name" value="LpoA"/>
</dbReference>
<sequence length="637" mass="71609">MDGVYYKALLKSMDLLTLTLSKWFSAHKSAFFVWTTVILLASCSTTKSDKVVVPTQQQTDTFTVVESDLTAEQLIAQAQLDLAANNSSAALSALLKASALFIEQSNPHKALWLAQQLKPLALTANQGYQLNIIAAKSLLVLEKLPLALQALAQAEQLVENKQQRHSFAYYQTLASVQTQRNLAIAALDASLRAFDLNPAASDSDIEQLWQQLSRLAPWQQQQLAKMAAPNVNGWSQLLTLANKFGHDEARFKRYLKQWQRKFSSHPAQVVVNNLLQQPPMFSNQHHNIAVIIPLTGKQERAGKVAQQGILAAYQNDSDKTLHFIDATTTDMATLNATFAKLNIDYVIGPLLKENVNRYLAQTELSIPTLLLNLPSNQRLQPHQVALSMRPEDEAIQAATTLSRQKYQQPLILSQQDSASRRIANTFSQQWQHISAQTPEIVYFSNDAKMQQQIKAGLGVDASEQRTKELNRHIKYSIKSEFRNRRDIDMIYVVGLPLETKLLKPYIDVNISPFADLIPVYASSRSHSTQIDKSDNRDLSGLIFTEMPWQLDSKLQNKALLAQAKKLWPNRSSSLQTIFAMGFDSLALVDKISAMQDRIYVRHYGQTGILQLGEDNILTRSLIWGRYSRSKVQEIALD</sequence>
<keyword evidence="1" id="KW-0472">Membrane</keyword>
<dbReference type="Pfam" id="PF04348">
    <property type="entry name" value="LppC"/>
    <property type="match status" value="1"/>
</dbReference>
<organism evidence="2 3">
    <name type="scientific">Colwellia chukchiensis</name>
    <dbReference type="NCBI Taxonomy" id="641665"/>
    <lineage>
        <taxon>Bacteria</taxon>
        <taxon>Pseudomonadati</taxon>
        <taxon>Pseudomonadota</taxon>
        <taxon>Gammaproteobacteria</taxon>
        <taxon>Alteromonadales</taxon>
        <taxon>Colwelliaceae</taxon>
        <taxon>Colwellia</taxon>
    </lineage>
</organism>
<evidence type="ECO:0008006" key="4">
    <source>
        <dbReference type="Google" id="ProtNLM"/>
    </source>
</evidence>
<dbReference type="SUPFAM" id="SSF53822">
    <property type="entry name" value="Periplasmic binding protein-like I"/>
    <property type="match status" value="1"/>
</dbReference>
<evidence type="ECO:0000256" key="1">
    <source>
        <dbReference type="ARBA" id="ARBA00023136"/>
    </source>
</evidence>
<gene>
    <name evidence="2" type="ORF">SAMN05216262_10787</name>
</gene>
<dbReference type="GO" id="GO:0031241">
    <property type="term" value="C:periplasmic side of cell outer membrane"/>
    <property type="evidence" value="ECO:0007669"/>
    <property type="project" value="TreeGrafter"/>
</dbReference>
<keyword evidence="3" id="KW-1185">Reference proteome</keyword>
<dbReference type="CDD" id="cd06339">
    <property type="entry name" value="PBP1_YraM_LppC_lipoprotein-like"/>
    <property type="match status" value="1"/>
</dbReference>
<protein>
    <recommendedName>
        <fullName evidence="4">Penicillin-binding protein activator LpoA</fullName>
    </recommendedName>
</protein>
<dbReference type="AlphaFoldDB" id="A0A1H7NCU6"/>
<dbReference type="PANTHER" id="PTHR38038">
    <property type="entry name" value="PENICILLIN-BINDING PROTEIN ACTIVATOR LPOA"/>
    <property type="match status" value="1"/>
</dbReference>
<dbReference type="Gene3D" id="3.40.50.2300">
    <property type="match status" value="2"/>
</dbReference>
<dbReference type="GO" id="GO:0030234">
    <property type="term" value="F:enzyme regulator activity"/>
    <property type="evidence" value="ECO:0007669"/>
    <property type="project" value="TreeGrafter"/>
</dbReference>
<accession>A0A1H7NCU6</accession>
<dbReference type="STRING" id="641665.GCA_002104455_03375"/>
<dbReference type="Gene3D" id="1.25.40.650">
    <property type="match status" value="1"/>
</dbReference>